<accession>A0AA40BRZ1</accession>
<reference evidence="2" key="1">
    <citation type="submission" date="2023-06" db="EMBL/GenBank/DDBJ databases">
        <title>Genome-scale phylogeny and comparative genomics of the fungal order Sordariales.</title>
        <authorList>
            <consortium name="Lawrence Berkeley National Laboratory"/>
            <person name="Hensen N."/>
            <person name="Bonometti L."/>
            <person name="Westerberg I."/>
            <person name="Brannstrom I.O."/>
            <person name="Guillou S."/>
            <person name="Cros-Aarteil S."/>
            <person name="Calhoun S."/>
            <person name="Haridas S."/>
            <person name="Kuo A."/>
            <person name="Mondo S."/>
            <person name="Pangilinan J."/>
            <person name="Riley R."/>
            <person name="Labutti K."/>
            <person name="Andreopoulos B."/>
            <person name="Lipzen A."/>
            <person name="Chen C."/>
            <person name="Yanf M."/>
            <person name="Daum C."/>
            <person name="Ng V."/>
            <person name="Clum A."/>
            <person name="Steindorff A."/>
            <person name="Ohm R."/>
            <person name="Martin F."/>
            <person name="Silar P."/>
            <person name="Natvig D."/>
            <person name="Lalanne C."/>
            <person name="Gautier V."/>
            <person name="Ament-Velasquez S.L."/>
            <person name="Kruys A."/>
            <person name="Hutchinson M.I."/>
            <person name="Powell A.J."/>
            <person name="Barry K."/>
            <person name="Miller A.N."/>
            <person name="Grigoriev I.V."/>
            <person name="Debuchy R."/>
            <person name="Gladieux P."/>
            <person name="Thoren M.H."/>
            <person name="Johannesson H."/>
        </authorList>
    </citation>
    <scope>NUCLEOTIDE SEQUENCE</scope>
    <source>
        <strain evidence="2">CBS 540.89</strain>
    </source>
</reference>
<evidence type="ECO:0000256" key="1">
    <source>
        <dbReference type="SAM" id="MobiDB-lite"/>
    </source>
</evidence>
<dbReference type="EMBL" id="JAUKTV010000004">
    <property type="protein sequence ID" value="KAK0739307.1"/>
    <property type="molecule type" value="Genomic_DNA"/>
</dbReference>
<protein>
    <submittedName>
        <fullName evidence="2">Uncharacterized protein</fullName>
    </submittedName>
</protein>
<feature type="region of interest" description="Disordered" evidence="1">
    <location>
        <begin position="169"/>
        <end position="193"/>
    </location>
</feature>
<gene>
    <name evidence="2" type="ORF">B0T21DRAFT_409662</name>
</gene>
<dbReference type="AlphaFoldDB" id="A0AA40BRZ1"/>
<dbReference type="Proteomes" id="UP001172159">
    <property type="component" value="Unassembled WGS sequence"/>
</dbReference>
<evidence type="ECO:0000313" key="2">
    <source>
        <dbReference type="EMBL" id="KAK0739307.1"/>
    </source>
</evidence>
<proteinExistence type="predicted"/>
<comment type="caution">
    <text evidence="2">The sequence shown here is derived from an EMBL/GenBank/DDBJ whole genome shotgun (WGS) entry which is preliminary data.</text>
</comment>
<keyword evidence="3" id="KW-1185">Reference proteome</keyword>
<evidence type="ECO:0000313" key="3">
    <source>
        <dbReference type="Proteomes" id="UP001172159"/>
    </source>
</evidence>
<organism evidence="2 3">
    <name type="scientific">Apiosordaria backusii</name>
    <dbReference type="NCBI Taxonomy" id="314023"/>
    <lineage>
        <taxon>Eukaryota</taxon>
        <taxon>Fungi</taxon>
        <taxon>Dikarya</taxon>
        <taxon>Ascomycota</taxon>
        <taxon>Pezizomycotina</taxon>
        <taxon>Sordariomycetes</taxon>
        <taxon>Sordariomycetidae</taxon>
        <taxon>Sordariales</taxon>
        <taxon>Lasiosphaeriaceae</taxon>
        <taxon>Apiosordaria</taxon>
    </lineage>
</organism>
<name>A0AA40BRZ1_9PEZI</name>
<sequence>METLQPTTTGVYTPNPTCFTTTNLWYNDVGNTAIERIAFSDCPVGMTPAWSSTGTELQDVSLVTSYCCPTGFDFSVTASSAAGTQWANCIAASIEQFSGQTLTLTQNTYWSRVIVAGTPTTIVLVTTMTTPYDYERDLLSASPATIWKYIYPGAETTSTCYGLACNPSNPLPQPPEKTPPPSTFTYTPPSPSQ</sequence>